<dbReference type="eggNOG" id="ENOG502TBCW">
    <property type="taxonomic scope" value="Eukaryota"/>
</dbReference>
<keyword evidence="3" id="KW-1185">Reference proteome</keyword>
<dbReference type="PhylomeDB" id="B3P0A9"/>
<organism evidence="2 3">
    <name type="scientific">Drosophila erecta</name>
    <name type="common">Fruit fly</name>
    <dbReference type="NCBI Taxonomy" id="7220"/>
    <lineage>
        <taxon>Eukaryota</taxon>
        <taxon>Metazoa</taxon>
        <taxon>Ecdysozoa</taxon>
        <taxon>Arthropoda</taxon>
        <taxon>Hexapoda</taxon>
        <taxon>Insecta</taxon>
        <taxon>Pterygota</taxon>
        <taxon>Neoptera</taxon>
        <taxon>Endopterygota</taxon>
        <taxon>Diptera</taxon>
        <taxon>Brachycera</taxon>
        <taxon>Muscomorpha</taxon>
        <taxon>Ephydroidea</taxon>
        <taxon>Drosophilidae</taxon>
        <taxon>Drosophila</taxon>
        <taxon>Sophophora</taxon>
    </lineage>
</organism>
<dbReference type="AlphaFoldDB" id="B3P0A9"/>
<dbReference type="Proteomes" id="UP000008711">
    <property type="component" value="Unassembled WGS sequence"/>
</dbReference>
<sequence length="337" mass="37468">MRNSRNEQYSGETRRLNNTIDPVNAVDREFSIFQRIPKLKFKSTEPLPISSRDYGLMKSSRKSSTPYPRAEQGVDANLLKARLIMGTDSEHRNHSGLLKTRPEKVEDGSPSISDASSHWSKSMQKPKPSVNVLQRHSPTKNFRDIVSVGTPHPKKGVALNAKILDRRLTDLSELIKRKPDLSEHSMAASLKPKLSKVKKRVLMATPDDSRESGISPGSPPVGEVVAENGTHIDYDGSIIGELQEQRLSFAERRSISQKGEYTIAKHGRKMSDVMMAVPTADQDVFDNNVHYVEKASLEIEKYMRSQGLVKISNDQVTMTRSLGRASTLVSQAGSPHG</sequence>
<gene>
    <name evidence="2" type="primary">Dere\GG15941</name>
    <name evidence="2" type="ORF">Dere_GG15941</name>
</gene>
<dbReference type="KEGG" id="der:6553909"/>
<evidence type="ECO:0000313" key="3">
    <source>
        <dbReference type="Proteomes" id="UP000008711"/>
    </source>
</evidence>
<protein>
    <submittedName>
        <fullName evidence="2">GG15941</fullName>
    </submittedName>
</protein>
<feature type="region of interest" description="Disordered" evidence="1">
    <location>
        <begin position="88"/>
        <end position="132"/>
    </location>
</feature>
<dbReference type="EMBL" id="CH954181">
    <property type="protein sequence ID" value="EDV48483.1"/>
    <property type="molecule type" value="Genomic_DNA"/>
</dbReference>
<feature type="compositionally biased region" description="Polar residues" evidence="1">
    <location>
        <begin position="110"/>
        <end position="123"/>
    </location>
</feature>
<feature type="region of interest" description="Disordered" evidence="1">
    <location>
        <begin position="48"/>
        <end position="72"/>
    </location>
</feature>
<accession>B3P0A9</accession>
<reference evidence="2 3" key="1">
    <citation type="journal article" date="2007" name="Nature">
        <title>Evolution of genes and genomes on the Drosophila phylogeny.</title>
        <authorList>
            <consortium name="Drosophila 12 Genomes Consortium"/>
            <person name="Clark A.G."/>
            <person name="Eisen M.B."/>
            <person name="Smith D.R."/>
            <person name="Bergman C.M."/>
            <person name="Oliver B."/>
            <person name="Markow T.A."/>
            <person name="Kaufman T.C."/>
            <person name="Kellis M."/>
            <person name="Gelbart W."/>
            <person name="Iyer V.N."/>
            <person name="Pollard D.A."/>
            <person name="Sackton T.B."/>
            <person name="Larracuente A.M."/>
            <person name="Singh N.D."/>
            <person name="Abad J.P."/>
            <person name="Abt D.N."/>
            <person name="Adryan B."/>
            <person name="Aguade M."/>
            <person name="Akashi H."/>
            <person name="Anderson W.W."/>
            <person name="Aquadro C.F."/>
            <person name="Ardell D.H."/>
            <person name="Arguello R."/>
            <person name="Artieri C.G."/>
            <person name="Barbash D.A."/>
            <person name="Barker D."/>
            <person name="Barsanti P."/>
            <person name="Batterham P."/>
            <person name="Batzoglou S."/>
            <person name="Begun D."/>
            <person name="Bhutkar A."/>
            <person name="Blanco E."/>
            <person name="Bosak S.A."/>
            <person name="Bradley R.K."/>
            <person name="Brand A.D."/>
            <person name="Brent M.R."/>
            <person name="Brooks A.N."/>
            <person name="Brown R.H."/>
            <person name="Butlin R.K."/>
            <person name="Caggese C."/>
            <person name="Calvi B.R."/>
            <person name="Bernardo de Carvalho A."/>
            <person name="Caspi A."/>
            <person name="Castrezana S."/>
            <person name="Celniker S.E."/>
            <person name="Chang J.L."/>
            <person name="Chapple C."/>
            <person name="Chatterji S."/>
            <person name="Chinwalla A."/>
            <person name="Civetta A."/>
            <person name="Clifton S.W."/>
            <person name="Comeron J.M."/>
            <person name="Costello J.C."/>
            <person name="Coyne J.A."/>
            <person name="Daub J."/>
            <person name="David R.G."/>
            <person name="Delcher A.L."/>
            <person name="Delehaunty K."/>
            <person name="Do C.B."/>
            <person name="Ebling H."/>
            <person name="Edwards K."/>
            <person name="Eickbush T."/>
            <person name="Evans J.D."/>
            <person name="Filipski A."/>
            <person name="Findeiss S."/>
            <person name="Freyhult E."/>
            <person name="Fulton L."/>
            <person name="Fulton R."/>
            <person name="Garcia A.C."/>
            <person name="Gardiner A."/>
            <person name="Garfield D.A."/>
            <person name="Garvin B.E."/>
            <person name="Gibson G."/>
            <person name="Gilbert D."/>
            <person name="Gnerre S."/>
            <person name="Godfrey J."/>
            <person name="Good R."/>
            <person name="Gotea V."/>
            <person name="Gravely B."/>
            <person name="Greenberg A.J."/>
            <person name="Griffiths-Jones S."/>
            <person name="Gross S."/>
            <person name="Guigo R."/>
            <person name="Gustafson E.A."/>
            <person name="Haerty W."/>
            <person name="Hahn M.W."/>
            <person name="Halligan D.L."/>
            <person name="Halpern A.L."/>
            <person name="Halter G.M."/>
            <person name="Han M.V."/>
            <person name="Heger A."/>
            <person name="Hillier L."/>
            <person name="Hinrichs A.S."/>
            <person name="Holmes I."/>
            <person name="Hoskins R.A."/>
            <person name="Hubisz M.J."/>
            <person name="Hultmark D."/>
            <person name="Huntley M.A."/>
            <person name="Jaffe D.B."/>
            <person name="Jagadeeshan S."/>
            <person name="Jeck W.R."/>
            <person name="Johnson J."/>
            <person name="Jones C.D."/>
            <person name="Jordan W.C."/>
            <person name="Karpen G.H."/>
            <person name="Kataoka E."/>
            <person name="Keightley P.D."/>
            <person name="Kheradpour P."/>
            <person name="Kirkness E.F."/>
            <person name="Koerich L.B."/>
            <person name="Kristiansen K."/>
            <person name="Kudrna D."/>
            <person name="Kulathinal R.J."/>
            <person name="Kumar S."/>
            <person name="Kwok R."/>
            <person name="Lander E."/>
            <person name="Langley C.H."/>
            <person name="Lapoint R."/>
            <person name="Lazzaro B.P."/>
            <person name="Lee S.J."/>
            <person name="Levesque L."/>
            <person name="Li R."/>
            <person name="Lin C.F."/>
            <person name="Lin M.F."/>
            <person name="Lindblad-Toh K."/>
            <person name="Llopart A."/>
            <person name="Long M."/>
            <person name="Low L."/>
            <person name="Lozovsky E."/>
            <person name="Lu J."/>
            <person name="Luo M."/>
            <person name="Machado C.A."/>
            <person name="Makalowski W."/>
            <person name="Marzo M."/>
            <person name="Matsuda M."/>
            <person name="Matzkin L."/>
            <person name="McAllister B."/>
            <person name="McBride C.S."/>
            <person name="McKernan B."/>
            <person name="McKernan K."/>
            <person name="Mendez-Lago M."/>
            <person name="Minx P."/>
            <person name="Mollenhauer M.U."/>
            <person name="Montooth K."/>
            <person name="Mount S.M."/>
            <person name="Mu X."/>
            <person name="Myers E."/>
            <person name="Negre B."/>
            <person name="Newfeld S."/>
            <person name="Nielsen R."/>
            <person name="Noor M.A."/>
            <person name="O'Grady P."/>
            <person name="Pachter L."/>
            <person name="Papaceit M."/>
            <person name="Parisi M.J."/>
            <person name="Parisi M."/>
            <person name="Parts L."/>
            <person name="Pedersen J.S."/>
            <person name="Pesole G."/>
            <person name="Phillippy A.M."/>
            <person name="Ponting C.P."/>
            <person name="Pop M."/>
            <person name="Porcelli D."/>
            <person name="Powell J.R."/>
            <person name="Prohaska S."/>
            <person name="Pruitt K."/>
            <person name="Puig M."/>
            <person name="Quesneville H."/>
            <person name="Ram K.R."/>
            <person name="Rand D."/>
            <person name="Rasmussen M.D."/>
            <person name="Reed L.K."/>
            <person name="Reenan R."/>
            <person name="Reily A."/>
            <person name="Remington K.A."/>
            <person name="Rieger T.T."/>
            <person name="Ritchie M.G."/>
            <person name="Robin C."/>
            <person name="Rogers Y.H."/>
            <person name="Rohde C."/>
            <person name="Rozas J."/>
            <person name="Rubenfield M.J."/>
            <person name="Ruiz A."/>
            <person name="Russo S."/>
            <person name="Salzberg S.L."/>
            <person name="Sanchez-Gracia A."/>
            <person name="Saranga D.J."/>
            <person name="Sato H."/>
            <person name="Schaeffer S.W."/>
            <person name="Schatz M.C."/>
            <person name="Schlenke T."/>
            <person name="Schwartz R."/>
            <person name="Segarra C."/>
            <person name="Singh R.S."/>
            <person name="Sirot L."/>
            <person name="Sirota M."/>
            <person name="Sisneros N.B."/>
            <person name="Smith C.D."/>
            <person name="Smith T.F."/>
            <person name="Spieth J."/>
            <person name="Stage D.E."/>
            <person name="Stark A."/>
            <person name="Stephan W."/>
            <person name="Strausberg R.L."/>
            <person name="Strempel S."/>
            <person name="Sturgill D."/>
            <person name="Sutton G."/>
            <person name="Sutton G.G."/>
            <person name="Tao W."/>
            <person name="Teichmann S."/>
            <person name="Tobari Y.N."/>
            <person name="Tomimura Y."/>
            <person name="Tsolas J.M."/>
            <person name="Valente V.L."/>
            <person name="Venter E."/>
            <person name="Venter J.C."/>
            <person name="Vicario S."/>
            <person name="Vieira F.G."/>
            <person name="Vilella A.J."/>
            <person name="Villasante A."/>
            <person name="Walenz B."/>
            <person name="Wang J."/>
            <person name="Wasserman M."/>
            <person name="Watts T."/>
            <person name="Wilson D."/>
            <person name="Wilson R.K."/>
            <person name="Wing R.A."/>
            <person name="Wolfner M.F."/>
            <person name="Wong A."/>
            <person name="Wong G.K."/>
            <person name="Wu C.I."/>
            <person name="Wu G."/>
            <person name="Yamamoto D."/>
            <person name="Yang H.P."/>
            <person name="Yang S.P."/>
            <person name="Yorke J.A."/>
            <person name="Yoshida K."/>
            <person name="Zdobnov E."/>
            <person name="Zhang P."/>
            <person name="Zhang Y."/>
            <person name="Zimin A.V."/>
            <person name="Baldwin J."/>
            <person name="Abdouelleil A."/>
            <person name="Abdulkadir J."/>
            <person name="Abebe A."/>
            <person name="Abera B."/>
            <person name="Abreu J."/>
            <person name="Acer S.C."/>
            <person name="Aftuck L."/>
            <person name="Alexander A."/>
            <person name="An P."/>
            <person name="Anderson E."/>
            <person name="Anderson S."/>
            <person name="Arachi H."/>
            <person name="Azer M."/>
            <person name="Bachantsang P."/>
            <person name="Barry A."/>
            <person name="Bayul T."/>
            <person name="Berlin A."/>
            <person name="Bessette D."/>
            <person name="Bloom T."/>
            <person name="Blye J."/>
            <person name="Boguslavskiy L."/>
            <person name="Bonnet C."/>
            <person name="Boukhgalter B."/>
            <person name="Bourzgui I."/>
            <person name="Brown A."/>
            <person name="Cahill P."/>
            <person name="Channer S."/>
            <person name="Cheshatsang Y."/>
            <person name="Chuda L."/>
            <person name="Citroen M."/>
            <person name="Collymore A."/>
            <person name="Cooke P."/>
            <person name="Costello M."/>
            <person name="D'Aco K."/>
            <person name="Daza R."/>
            <person name="De Haan G."/>
            <person name="DeGray S."/>
            <person name="DeMaso C."/>
            <person name="Dhargay N."/>
            <person name="Dooley K."/>
            <person name="Dooley E."/>
            <person name="Doricent M."/>
            <person name="Dorje P."/>
            <person name="Dorjee K."/>
            <person name="Dupes A."/>
            <person name="Elong R."/>
            <person name="Falk J."/>
            <person name="Farina A."/>
            <person name="Faro S."/>
            <person name="Ferguson D."/>
            <person name="Fisher S."/>
            <person name="Foley C.D."/>
            <person name="Franke A."/>
            <person name="Friedrich D."/>
            <person name="Gadbois L."/>
            <person name="Gearin G."/>
            <person name="Gearin C.R."/>
            <person name="Giannoukos G."/>
            <person name="Goode T."/>
            <person name="Graham J."/>
            <person name="Grandbois E."/>
            <person name="Grewal S."/>
            <person name="Gyaltsen K."/>
            <person name="Hafez N."/>
            <person name="Hagos B."/>
            <person name="Hall J."/>
            <person name="Henson C."/>
            <person name="Hollinger A."/>
            <person name="Honan T."/>
            <person name="Huard M.D."/>
            <person name="Hughes L."/>
            <person name="Hurhula B."/>
            <person name="Husby M.E."/>
            <person name="Kamat A."/>
            <person name="Kanga B."/>
            <person name="Kashin S."/>
            <person name="Khazanovich D."/>
            <person name="Kisner P."/>
            <person name="Lance K."/>
            <person name="Lara M."/>
            <person name="Lee W."/>
            <person name="Lennon N."/>
            <person name="Letendre F."/>
            <person name="LeVine R."/>
            <person name="Lipovsky A."/>
            <person name="Liu X."/>
            <person name="Liu J."/>
            <person name="Liu S."/>
            <person name="Lokyitsang T."/>
            <person name="Lokyitsang Y."/>
            <person name="Lubonja R."/>
            <person name="Lui A."/>
            <person name="MacDonald P."/>
            <person name="Magnisalis V."/>
            <person name="Maru K."/>
            <person name="Matthews C."/>
            <person name="McCusker W."/>
            <person name="McDonough S."/>
            <person name="Mehta T."/>
            <person name="Meldrim J."/>
            <person name="Meneus L."/>
            <person name="Mihai O."/>
            <person name="Mihalev A."/>
            <person name="Mihova T."/>
            <person name="Mittelman R."/>
            <person name="Mlenga V."/>
            <person name="Montmayeur A."/>
            <person name="Mulrain L."/>
            <person name="Navidi A."/>
            <person name="Naylor J."/>
            <person name="Negash T."/>
            <person name="Nguyen T."/>
            <person name="Nguyen N."/>
            <person name="Nicol R."/>
            <person name="Norbu C."/>
            <person name="Norbu N."/>
            <person name="Novod N."/>
            <person name="O'Neill B."/>
            <person name="Osman S."/>
            <person name="Markiewicz E."/>
            <person name="Oyono O.L."/>
            <person name="Patti C."/>
            <person name="Phunkhang P."/>
            <person name="Pierre F."/>
            <person name="Priest M."/>
            <person name="Raghuraman S."/>
            <person name="Rege F."/>
            <person name="Reyes R."/>
            <person name="Rise C."/>
            <person name="Rogov P."/>
            <person name="Ross K."/>
            <person name="Ryan E."/>
            <person name="Settipalli S."/>
            <person name="Shea T."/>
            <person name="Sherpa N."/>
            <person name="Shi L."/>
            <person name="Shih D."/>
            <person name="Sparrow T."/>
            <person name="Spaulding J."/>
            <person name="Stalker J."/>
            <person name="Stange-Thomann N."/>
            <person name="Stavropoulos S."/>
            <person name="Stone C."/>
            <person name="Strader C."/>
            <person name="Tesfaye S."/>
            <person name="Thomson T."/>
            <person name="Thoulutsang Y."/>
            <person name="Thoulutsang D."/>
            <person name="Topham K."/>
            <person name="Topping I."/>
            <person name="Tsamla T."/>
            <person name="Vassiliev H."/>
            <person name="Vo A."/>
            <person name="Wangchuk T."/>
            <person name="Wangdi T."/>
            <person name="Weiand M."/>
            <person name="Wilkinson J."/>
            <person name="Wilson A."/>
            <person name="Yadav S."/>
            <person name="Young G."/>
            <person name="Yu Q."/>
            <person name="Zembek L."/>
            <person name="Zhong D."/>
            <person name="Zimmer A."/>
            <person name="Zwirko Z."/>
            <person name="Jaffe D.B."/>
            <person name="Alvarez P."/>
            <person name="Brockman W."/>
            <person name="Butler J."/>
            <person name="Chin C."/>
            <person name="Gnerre S."/>
            <person name="Grabherr M."/>
            <person name="Kleber M."/>
            <person name="Mauceli E."/>
            <person name="MacCallum I."/>
        </authorList>
    </citation>
    <scope>NUCLEOTIDE SEQUENCE [LARGE SCALE GENOMIC DNA]</scope>
    <source>
        <strain evidence="2 3">TSC#14021-0224.01</strain>
    </source>
</reference>
<reference evidence="2 3" key="2">
    <citation type="journal article" date="2008" name="Bioinformatics">
        <title>Assembly reconciliation.</title>
        <authorList>
            <person name="Zimin A.V."/>
            <person name="Smith D.R."/>
            <person name="Sutton G."/>
            <person name="Yorke J.A."/>
        </authorList>
    </citation>
    <scope>NUCLEOTIDE SEQUENCE [LARGE SCALE GENOMIC DNA]</scope>
    <source>
        <strain evidence="2 3">TSC#14021-0224.01</strain>
    </source>
</reference>
<proteinExistence type="predicted"/>
<dbReference type="OMA" id="REYGLMQ"/>
<name>B3P0A9_DROER</name>
<evidence type="ECO:0000313" key="2">
    <source>
        <dbReference type="EMBL" id="EDV48483.1"/>
    </source>
</evidence>
<evidence type="ECO:0000256" key="1">
    <source>
        <dbReference type="SAM" id="MobiDB-lite"/>
    </source>
</evidence>
<dbReference type="HOGENOM" id="CLU_797592_0_0_1"/>
<dbReference type="OrthoDB" id="7873069at2759"/>